<dbReference type="EMBL" id="MU267743">
    <property type="protein sequence ID" value="KAH7909756.1"/>
    <property type="molecule type" value="Genomic_DNA"/>
</dbReference>
<comment type="caution">
    <text evidence="1">The sequence shown here is derived from an EMBL/GenBank/DDBJ whole genome shotgun (WGS) entry which is preliminary data.</text>
</comment>
<accession>A0ACB8A8F6</accession>
<name>A0ACB8A8F6_9AGAM</name>
<reference evidence="1" key="1">
    <citation type="journal article" date="2021" name="New Phytol.">
        <title>Evolutionary innovations through gain and loss of genes in the ectomycorrhizal Boletales.</title>
        <authorList>
            <person name="Wu G."/>
            <person name="Miyauchi S."/>
            <person name="Morin E."/>
            <person name="Kuo A."/>
            <person name="Drula E."/>
            <person name="Varga T."/>
            <person name="Kohler A."/>
            <person name="Feng B."/>
            <person name="Cao Y."/>
            <person name="Lipzen A."/>
            <person name="Daum C."/>
            <person name="Hundley H."/>
            <person name="Pangilinan J."/>
            <person name="Johnson J."/>
            <person name="Barry K."/>
            <person name="LaButti K."/>
            <person name="Ng V."/>
            <person name="Ahrendt S."/>
            <person name="Min B."/>
            <person name="Choi I.G."/>
            <person name="Park H."/>
            <person name="Plett J.M."/>
            <person name="Magnuson J."/>
            <person name="Spatafora J.W."/>
            <person name="Nagy L.G."/>
            <person name="Henrissat B."/>
            <person name="Grigoriev I.V."/>
            <person name="Yang Z.L."/>
            <person name="Xu J."/>
            <person name="Martin F.M."/>
        </authorList>
    </citation>
    <scope>NUCLEOTIDE SEQUENCE</scope>
    <source>
        <strain evidence="1">ATCC 28755</strain>
    </source>
</reference>
<dbReference type="Proteomes" id="UP000790377">
    <property type="component" value="Unassembled WGS sequence"/>
</dbReference>
<evidence type="ECO:0000313" key="1">
    <source>
        <dbReference type="EMBL" id="KAH7909756.1"/>
    </source>
</evidence>
<evidence type="ECO:0000313" key="2">
    <source>
        <dbReference type="Proteomes" id="UP000790377"/>
    </source>
</evidence>
<keyword evidence="2" id="KW-1185">Reference proteome</keyword>
<proteinExistence type="predicted"/>
<gene>
    <name evidence="1" type="ORF">BJ138DRAFT_1154503</name>
</gene>
<sequence length="764" mass="85025">MSITAAQKAAIEEIINILTSAVPPKGKRRRLCDMYMDLVDRTDWPEYYEVIPEPRCINGVISSVEKNRYKDAINVYTDLSLIFWNALFYNEPDSQIAGDAETLKTMLQTEWQKRSVLPAPRHSPPPSSAQKVHGTVPAASVPQASTTQAPPRTAVPNLGTTSTPALQTPKPATRHQSPLQPSSPDVDVDVSGMSPEPEGQSEDITMGSGGGEESSGINEEIVRQLEKSLPRWEGFGDLGWMPEVSKERLVEIVHTIKSHKDVIGNRLAVALEDVSEEQSSPTTSYQSPLSLKLIEGRVKSQSYETSKDFDLDMARLFEKARRWHEPRTEPYGRVLLLQRLYQALTSSLPLAGPPYSSTTNFASLRAGPGTARPLHSTDSEGVPGVTSFRVSTKDRTVVDEVHYKGWSIRLADWLHLSNPDDPSQPIIGQVFKCWLSEEPAKRGQHGITVCWYYRPEQTFHPAHQRFMEGEVFKTGHFADHSLEDVIEKIACQFTARHIRGRPRPPFWYPGWPLYVCDARYNDRERLFVRIKNWNSCIPEEVRQNEEFMPIYAFERSVYPIKVASPFVGKGAVKGPGGIGEPIEKADGDKIEGSSTGRKRTKRNLAPAGTGKIMPASTPAAAAPAPPYFQYPPSQPQLQTQRPHGGTEDTRDRTMLTAAGNLSVKPIIDKLPAETAKLFDRSPETNEVLWFAAPPMNVARTPAPKYSLAYLHFLATKRKQKSEETDAMDIDGGDATSIKRQRITVPPTVTETMKAAFDAMNESQS</sequence>
<organism evidence="1 2">
    <name type="scientific">Hygrophoropsis aurantiaca</name>
    <dbReference type="NCBI Taxonomy" id="72124"/>
    <lineage>
        <taxon>Eukaryota</taxon>
        <taxon>Fungi</taxon>
        <taxon>Dikarya</taxon>
        <taxon>Basidiomycota</taxon>
        <taxon>Agaricomycotina</taxon>
        <taxon>Agaricomycetes</taxon>
        <taxon>Agaricomycetidae</taxon>
        <taxon>Boletales</taxon>
        <taxon>Coniophorineae</taxon>
        <taxon>Hygrophoropsidaceae</taxon>
        <taxon>Hygrophoropsis</taxon>
    </lineage>
</organism>
<protein>
    <submittedName>
        <fullName evidence="1">Uncharacterized protein</fullName>
    </submittedName>
</protein>